<name>A0A7W7H540_9ACTN</name>
<comment type="caution">
    <text evidence="3">The sequence shown here is derived from an EMBL/GenBank/DDBJ whole genome shotgun (WGS) entry which is preliminary data.</text>
</comment>
<dbReference type="PANTHER" id="PTHR35861">
    <property type="match status" value="1"/>
</dbReference>
<protein>
    <submittedName>
        <fullName evidence="3">Phage tail sheath protein FI</fullName>
    </submittedName>
</protein>
<evidence type="ECO:0000259" key="2">
    <source>
        <dbReference type="Pfam" id="PF04984"/>
    </source>
</evidence>
<dbReference type="Pfam" id="PF04984">
    <property type="entry name" value="Phage_sheath_1"/>
    <property type="match status" value="1"/>
</dbReference>
<dbReference type="InterPro" id="IPR052042">
    <property type="entry name" value="Tail_sheath_structural"/>
</dbReference>
<dbReference type="PANTHER" id="PTHR35861:SF1">
    <property type="entry name" value="PHAGE TAIL SHEATH PROTEIN"/>
    <property type="match status" value="1"/>
</dbReference>
<organism evidence="3 4">
    <name type="scientific">Actinoplanes octamycinicus</name>
    <dbReference type="NCBI Taxonomy" id="135948"/>
    <lineage>
        <taxon>Bacteria</taxon>
        <taxon>Bacillati</taxon>
        <taxon>Actinomycetota</taxon>
        <taxon>Actinomycetes</taxon>
        <taxon>Micromonosporales</taxon>
        <taxon>Micromonosporaceae</taxon>
        <taxon>Actinoplanes</taxon>
    </lineage>
</organism>
<proteinExistence type="inferred from homology"/>
<keyword evidence="4" id="KW-1185">Reference proteome</keyword>
<comment type="similarity">
    <text evidence="1">Belongs to the myoviridae tail sheath protein family.</text>
</comment>
<dbReference type="InterPro" id="IPR035089">
    <property type="entry name" value="Phage_sheath_subtilisin"/>
</dbReference>
<evidence type="ECO:0000313" key="4">
    <source>
        <dbReference type="Proteomes" id="UP000546162"/>
    </source>
</evidence>
<accession>A0A7W7H540</accession>
<reference evidence="3 4" key="1">
    <citation type="submission" date="2020-08" db="EMBL/GenBank/DDBJ databases">
        <title>Sequencing the genomes of 1000 actinobacteria strains.</title>
        <authorList>
            <person name="Klenk H.-P."/>
        </authorList>
    </citation>
    <scope>NUCLEOTIDE SEQUENCE [LARGE SCALE GENOMIC DNA]</scope>
    <source>
        <strain evidence="3 4">DSM 45809</strain>
    </source>
</reference>
<dbReference type="AlphaFoldDB" id="A0A7W7H540"/>
<sequence>MTGPSPSTPGVHREDRTVAAVAGPVTGVPVFLGYAVQGPIGTPQPVDLWDQFVSVYGAGRPGFLGAAVRGFFGAGGTRCHVLALAPDRAPEDALSDGLAVLTAYENADLICVPDVVRDREGGLPPAPEQVRTMQRAVLDHCVQTGDRFAILDPLPGVGRDALLAQAAGLSGRAEAGGALYHPWVRVAGGALVPPCGHLAGVYAATDAQSGVHHAPANVVLAGVTDLAAQVTDAEQAVLNPAGVNCLRAFPGRGIRVWGARTLSTDPLWRYVSVRRLWLSVARRLDHTMRGLAFEPNAPPLWARIVRELTAVFHELFRQGALAGRTAEQGFYVKCDAETNTFDVRARGMAVAEVGFAPCGLHEFVVVRIVSDGATIAFTASAGDG</sequence>
<dbReference type="EMBL" id="JACHNB010000001">
    <property type="protein sequence ID" value="MBB4744083.1"/>
    <property type="molecule type" value="Genomic_DNA"/>
</dbReference>
<dbReference type="Proteomes" id="UP000546162">
    <property type="component" value="Unassembled WGS sequence"/>
</dbReference>
<evidence type="ECO:0000313" key="3">
    <source>
        <dbReference type="EMBL" id="MBB4744083.1"/>
    </source>
</evidence>
<gene>
    <name evidence="3" type="ORF">BJY16_007542</name>
</gene>
<dbReference type="RefSeq" id="WP_185044296.1">
    <property type="nucleotide sequence ID" value="NZ_BAABFG010000005.1"/>
</dbReference>
<dbReference type="Gene3D" id="3.40.50.11780">
    <property type="match status" value="1"/>
</dbReference>
<evidence type="ECO:0000256" key="1">
    <source>
        <dbReference type="ARBA" id="ARBA00008005"/>
    </source>
</evidence>
<feature type="domain" description="Tail sheath protein subtilisin-like" evidence="2">
    <location>
        <begin position="133"/>
        <end position="262"/>
    </location>
</feature>